<dbReference type="STRING" id="1513896.SAMN05660841_02556"/>
<dbReference type="EMBL" id="FUZF01000011">
    <property type="protein sequence ID" value="SKB82879.1"/>
    <property type="molecule type" value="Genomic_DNA"/>
</dbReference>
<dbReference type="Gene3D" id="3.10.450.40">
    <property type="match status" value="1"/>
</dbReference>
<dbReference type="Pfam" id="PF04965">
    <property type="entry name" value="GPW_gp25"/>
    <property type="match status" value="1"/>
</dbReference>
<dbReference type="OrthoDB" id="9802846at2"/>
<evidence type="ECO:0000259" key="1">
    <source>
        <dbReference type="Pfam" id="PF04965"/>
    </source>
</evidence>
<protein>
    <recommendedName>
        <fullName evidence="1">IraD/Gp25-like domain-containing protein</fullName>
    </recommendedName>
</protein>
<reference evidence="3" key="1">
    <citation type="submission" date="2017-02" db="EMBL/GenBank/DDBJ databases">
        <authorList>
            <person name="Varghese N."/>
            <person name="Submissions S."/>
        </authorList>
    </citation>
    <scope>NUCLEOTIDE SEQUENCE [LARGE SCALE GENOMIC DNA]</scope>
    <source>
        <strain evidence="3">DSM 24091</strain>
    </source>
</reference>
<gene>
    <name evidence="2" type="ORF">SAMN05660841_02556</name>
</gene>
<evidence type="ECO:0000313" key="2">
    <source>
        <dbReference type="EMBL" id="SKB82879.1"/>
    </source>
</evidence>
<dbReference type="Proteomes" id="UP000190150">
    <property type="component" value="Unassembled WGS sequence"/>
</dbReference>
<organism evidence="2 3">
    <name type="scientific">Sphingobacterium nematocida</name>
    <dbReference type="NCBI Taxonomy" id="1513896"/>
    <lineage>
        <taxon>Bacteria</taxon>
        <taxon>Pseudomonadati</taxon>
        <taxon>Bacteroidota</taxon>
        <taxon>Sphingobacteriia</taxon>
        <taxon>Sphingobacteriales</taxon>
        <taxon>Sphingobacteriaceae</taxon>
        <taxon>Sphingobacterium</taxon>
    </lineage>
</organism>
<dbReference type="RefSeq" id="WP_079643466.1">
    <property type="nucleotide sequence ID" value="NZ_FUZF01000011.1"/>
</dbReference>
<proteinExistence type="predicted"/>
<evidence type="ECO:0000313" key="3">
    <source>
        <dbReference type="Proteomes" id="UP000190150"/>
    </source>
</evidence>
<dbReference type="InterPro" id="IPR007048">
    <property type="entry name" value="IraD/Gp25-like"/>
</dbReference>
<name>A0A1T5EG95_9SPHI</name>
<feature type="domain" description="IraD/Gp25-like" evidence="1">
    <location>
        <begin position="29"/>
        <end position="117"/>
    </location>
</feature>
<dbReference type="AlphaFoldDB" id="A0A1T5EG95"/>
<accession>A0A1T5EG95</accession>
<keyword evidence="3" id="KW-1185">Reference proteome</keyword>
<sequence>MTKKIDFLGRGWSFPPSFTKDGVQMSEYTLDVKESLQVLLLTNKGERIFRANYGSTLNKWVFSTIDSTEKTLIADELKEAIGKGEPRITVSNIDVVTNDDAEGILWIKLEYIIRSTNIADNLVFPFYLKP</sequence>
<dbReference type="SUPFAM" id="SSF160719">
    <property type="entry name" value="gpW/gp25-like"/>
    <property type="match status" value="1"/>
</dbReference>